<gene>
    <name evidence="2" type="ORF">FACUT_4222</name>
</gene>
<proteinExistence type="predicted"/>
<name>A0A8H4JUJ1_9HYPO</name>
<dbReference type="AlphaFoldDB" id="A0A8H4JUJ1"/>
<dbReference type="EMBL" id="JAADJF010000094">
    <property type="protein sequence ID" value="KAF4439285.1"/>
    <property type="molecule type" value="Genomic_DNA"/>
</dbReference>
<evidence type="ECO:0000256" key="1">
    <source>
        <dbReference type="SAM" id="MobiDB-lite"/>
    </source>
</evidence>
<sequence length="343" mass="38961">MDTDVNNAAPIPQSQADLPWDSLIDTFPFLTNQAHRALSIQLDFFRNMSTMNFPIPQEANAKDKLTAILDKTKLVNELISSLTHSSELLIELKGIEYDEVIDARREEISSMIGEAGDNIEKSRFQDFTMLLYHQPNLKGYNSVPLNNPVPAHPQAPPTHGQAPVLGQASGHGQFSTHIQAPAHAQNPGHVQLPAHPLPQTVPVQRRDSVYTETSSDDSDIRRILVKELKKQKQKDRVAKRMAKMKRERDRGDFCFVHDVPRSSSTFESPKLIDIISRPQSRLESLEHLGHSVRMDTARVFEPLSRHEPNPVEISIFAFDKLWVELHLQEYFWVYHCVPATDMV</sequence>
<feature type="region of interest" description="Disordered" evidence="1">
    <location>
        <begin position="146"/>
        <end position="172"/>
    </location>
</feature>
<protein>
    <submittedName>
        <fullName evidence="2">Uncharacterized protein</fullName>
    </submittedName>
</protein>
<accession>A0A8H4JUJ1</accession>
<organism evidence="2 3">
    <name type="scientific">Fusarium acutatum</name>
    <dbReference type="NCBI Taxonomy" id="78861"/>
    <lineage>
        <taxon>Eukaryota</taxon>
        <taxon>Fungi</taxon>
        <taxon>Dikarya</taxon>
        <taxon>Ascomycota</taxon>
        <taxon>Pezizomycotina</taxon>
        <taxon>Sordariomycetes</taxon>
        <taxon>Hypocreomycetidae</taxon>
        <taxon>Hypocreales</taxon>
        <taxon>Nectriaceae</taxon>
        <taxon>Fusarium</taxon>
        <taxon>Fusarium fujikuroi species complex</taxon>
    </lineage>
</organism>
<reference evidence="2 3" key="1">
    <citation type="submission" date="2020-01" db="EMBL/GenBank/DDBJ databases">
        <title>Identification and distribution of gene clusters putatively required for synthesis of sphingolipid metabolism inhibitors in phylogenetically diverse species of the filamentous fungus Fusarium.</title>
        <authorList>
            <person name="Kim H.-S."/>
            <person name="Busman M."/>
            <person name="Brown D.W."/>
            <person name="Divon H."/>
            <person name="Uhlig S."/>
            <person name="Proctor R.H."/>
        </authorList>
    </citation>
    <scope>NUCLEOTIDE SEQUENCE [LARGE SCALE GENOMIC DNA]</scope>
    <source>
        <strain evidence="2 3">NRRL 13308</strain>
    </source>
</reference>
<dbReference type="OrthoDB" id="5094024at2759"/>
<comment type="caution">
    <text evidence="2">The sequence shown here is derived from an EMBL/GenBank/DDBJ whole genome shotgun (WGS) entry which is preliminary data.</text>
</comment>
<dbReference type="Proteomes" id="UP000536711">
    <property type="component" value="Unassembled WGS sequence"/>
</dbReference>
<evidence type="ECO:0000313" key="3">
    <source>
        <dbReference type="Proteomes" id="UP000536711"/>
    </source>
</evidence>
<evidence type="ECO:0000313" key="2">
    <source>
        <dbReference type="EMBL" id="KAF4439285.1"/>
    </source>
</evidence>
<keyword evidence="3" id="KW-1185">Reference proteome</keyword>